<protein>
    <recommendedName>
        <fullName evidence="2">Putative restriction endonuclease domain-containing protein</fullName>
    </recommendedName>
</protein>
<dbReference type="InterPro" id="IPR011335">
    <property type="entry name" value="Restrct_endonuc-II-like"/>
</dbReference>
<dbReference type="InterPro" id="IPR008538">
    <property type="entry name" value="Uma2"/>
</dbReference>
<dbReference type="PANTHER" id="PTHR33352">
    <property type="entry name" value="SLR1095 PROTEIN"/>
    <property type="match status" value="1"/>
</dbReference>
<dbReference type="RefSeq" id="WP_070395430.1">
    <property type="nucleotide sequence ID" value="NZ_CP017599.1"/>
</dbReference>
<feature type="coiled-coil region" evidence="1">
    <location>
        <begin position="210"/>
        <end position="251"/>
    </location>
</feature>
<evidence type="ECO:0000256" key="1">
    <source>
        <dbReference type="SAM" id="Coils"/>
    </source>
</evidence>
<accession>A0A1D8TZH1</accession>
<dbReference type="AlphaFoldDB" id="A0A1D8TZH1"/>
<dbReference type="OrthoDB" id="463786at2"/>
<dbReference type="STRING" id="1458985.BJP34_29535"/>
<evidence type="ECO:0000313" key="4">
    <source>
        <dbReference type="Proteomes" id="UP000177870"/>
    </source>
</evidence>
<feature type="domain" description="Putative restriction endonuclease" evidence="2">
    <location>
        <begin position="43"/>
        <end position="182"/>
    </location>
</feature>
<dbReference type="Gene3D" id="3.90.1570.10">
    <property type="entry name" value="tt1808, chain A"/>
    <property type="match status" value="1"/>
</dbReference>
<reference evidence="4" key="1">
    <citation type="submission" date="2016-10" db="EMBL/GenBank/DDBJ databases">
        <title>Comparative genomics uncovers the prolific and rare metabolic potential of the cyanobacterial genus Moorea.</title>
        <authorList>
            <person name="Leao T."/>
            <person name="Castelao G."/>
            <person name="Korobeynikov A."/>
            <person name="Monroe E.A."/>
            <person name="Podell S."/>
            <person name="Glukhov E."/>
            <person name="Allen E."/>
            <person name="Gerwick W.H."/>
            <person name="Gerwick L."/>
        </authorList>
    </citation>
    <scope>NUCLEOTIDE SEQUENCE [LARGE SCALE GENOMIC DNA]</scope>
    <source>
        <strain evidence="4">PAL-8-15-08-1</strain>
    </source>
</reference>
<dbReference type="InterPro" id="IPR012296">
    <property type="entry name" value="Nuclease_put_TT1808"/>
</dbReference>
<evidence type="ECO:0000259" key="2">
    <source>
        <dbReference type="Pfam" id="PF05685"/>
    </source>
</evidence>
<dbReference type="SUPFAM" id="SSF52980">
    <property type="entry name" value="Restriction endonuclease-like"/>
    <property type="match status" value="1"/>
</dbReference>
<gene>
    <name evidence="3" type="ORF">BJP34_29535</name>
</gene>
<name>A0A1D8TZH1_9CYAN</name>
<dbReference type="Proteomes" id="UP000177870">
    <property type="component" value="Chromosome"/>
</dbReference>
<dbReference type="CDD" id="cd06260">
    <property type="entry name" value="DUF820-like"/>
    <property type="match status" value="1"/>
</dbReference>
<dbReference type="KEGG" id="mpro:BJP34_29535"/>
<sequence length="289" mass="32840">MTKVPITKITDELKTEIFYPDSDGKPMTESDPTRDYLIYGVEALKSYFKNREDVYVSGNLFIYYQKGEPDQVVSPDVFVVFGVENKQRRSYKAWEEGGKLPSWVLEITSKSSRNSDQTTKCQLYQTMGVLEYFQYDPTGDYLKPPLKGLRLVKGKYQPIPSKSLGDGDFSIDSEVLGLELQVHQVKLEFFDPKLGKKLLNFQELEIAYQRAKLEQTAETQARQQAELERAAEAQARQQAELERAAEAQARQRAEEGLQNAISQLLSLGLTVEQIAEALNLSVAEVNRHI</sequence>
<proteinExistence type="predicted"/>
<dbReference type="EMBL" id="CP017599">
    <property type="protein sequence ID" value="AOX03037.1"/>
    <property type="molecule type" value="Genomic_DNA"/>
</dbReference>
<dbReference type="PANTHER" id="PTHR33352:SF3">
    <property type="entry name" value="SLR1612 PROTEIN"/>
    <property type="match status" value="1"/>
</dbReference>
<dbReference type="Pfam" id="PF05685">
    <property type="entry name" value="Uma2"/>
    <property type="match status" value="1"/>
</dbReference>
<organism evidence="3 4">
    <name type="scientific">Moorena producens PAL-8-15-08-1</name>
    <dbReference type="NCBI Taxonomy" id="1458985"/>
    <lineage>
        <taxon>Bacteria</taxon>
        <taxon>Bacillati</taxon>
        <taxon>Cyanobacteriota</taxon>
        <taxon>Cyanophyceae</taxon>
        <taxon>Coleofasciculales</taxon>
        <taxon>Coleofasciculaceae</taxon>
        <taxon>Moorena</taxon>
    </lineage>
</organism>
<evidence type="ECO:0000313" key="3">
    <source>
        <dbReference type="EMBL" id="AOX03037.1"/>
    </source>
</evidence>
<keyword evidence="1" id="KW-0175">Coiled coil</keyword>